<dbReference type="GO" id="GO:0016020">
    <property type="term" value="C:membrane"/>
    <property type="evidence" value="ECO:0007669"/>
    <property type="project" value="UniProtKB-SubCell"/>
</dbReference>
<name>A0A1U7LW18_NEOID</name>
<keyword evidence="4 5" id="KW-0472">Membrane</keyword>
<sequence length="544" mass="62273">YGDESVRKTLESLLCTLRETIKNDKGVFLLHHTYKEFEDAITCMRQEVVFTGYSVEKLENISSIFANIIQELITTPILDDQRITLDKNIESILLTHVQSRSEMQLLPHQHPESAIERNLQNLAGCVIQRPRWFRLPHTTLHQYFHTISPVAILSRGIHLAGHFIQLSKTILPLDPEVIIHVGPLTSDDYTTSTTYSSKLRYRVWKVLQWMEGYESRFAFKMSIIAVFLLLPWYLGSSDYLNWLGGVMCILCVTSRVGGSVSDLCLQITGVFLGCVFGFLAAWTGKVYAFLLVEFCFLAPSVFVFQGTKYTRPAFLAMFSLLVVSTSIYHSDQRRHIALSITSTLLLSLVCSTLLNWIIFPFVPRALLRKSLSTMTLNLGIVYRTVLTKYLYATTLPSPEELLIASSHDRQLRTSFESIRELIEMTSHEPLRPFEQDKYLKYIGLLETLFEELVHVRTNTSGWKEEKWQEEVFLLRRDEMASTLLILYILAGAVRKDSGKLPRYFPSAQAAREKLVKVTGEENENLMHIVGVLDKLTALVSVFEY</sequence>
<dbReference type="Proteomes" id="UP000186594">
    <property type="component" value="Unassembled WGS sequence"/>
</dbReference>
<dbReference type="PANTHER" id="PTHR47804:SF3">
    <property type="entry name" value="PROTEIN BRE4"/>
    <property type="match status" value="1"/>
</dbReference>
<protein>
    <submittedName>
        <fullName evidence="6">Protein BRE4</fullName>
    </submittedName>
</protein>
<dbReference type="PRINTS" id="PR02047">
    <property type="entry name" value="BREFELDNASP4"/>
</dbReference>
<feature type="non-terminal residue" evidence="6">
    <location>
        <position position="1"/>
    </location>
</feature>
<evidence type="ECO:0000256" key="4">
    <source>
        <dbReference type="ARBA" id="ARBA00023136"/>
    </source>
</evidence>
<comment type="subcellular location">
    <subcellularLocation>
        <location evidence="1">Membrane</location>
        <topology evidence="1">Multi-pass membrane protein</topology>
    </subcellularLocation>
</comment>
<dbReference type="InterPro" id="IPR023244">
    <property type="entry name" value="Brefeldin_A-sensitivity_4"/>
</dbReference>
<feature type="transmembrane region" description="Helical" evidence="5">
    <location>
        <begin position="239"/>
        <end position="256"/>
    </location>
</feature>
<dbReference type="AlphaFoldDB" id="A0A1U7LW18"/>
<dbReference type="PANTHER" id="PTHR47804">
    <property type="entry name" value="60S RIBOSOMAL PROTEIN L19"/>
    <property type="match status" value="1"/>
</dbReference>
<proteinExistence type="predicted"/>
<dbReference type="InterPro" id="IPR052430">
    <property type="entry name" value="IVT-Associated"/>
</dbReference>
<evidence type="ECO:0000313" key="7">
    <source>
        <dbReference type="Proteomes" id="UP000186594"/>
    </source>
</evidence>
<keyword evidence="7" id="KW-1185">Reference proteome</keyword>
<keyword evidence="3 5" id="KW-1133">Transmembrane helix</keyword>
<reference evidence="6 7" key="1">
    <citation type="submission" date="2016-04" db="EMBL/GenBank/DDBJ databases">
        <title>Evolutionary innovation and constraint leading to complex multicellularity in the Ascomycota.</title>
        <authorList>
            <person name="Cisse O."/>
            <person name="Nguyen A."/>
            <person name="Hewitt D.A."/>
            <person name="Jedd G."/>
            <person name="Stajich J.E."/>
        </authorList>
    </citation>
    <scope>NUCLEOTIDE SEQUENCE [LARGE SCALE GENOMIC DNA]</scope>
    <source>
        <strain evidence="6 7">DAH-3</strain>
    </source>
</reference>
<comment type="caution">
    <text evidence="6">The sequence shown here is derived from an EMBL/GenBank/DDBJ whole genome shotgun (WGS) entry which is preliminary data.</text>
</comment>
<keyword evidence="2 5" id="KW-0812">Transmembrane</keyword>
<dbReference type="STRING" id="1198029.A0A1U7LW18"/>
<feature type="transmembrane region" description="Helical" evidence="5">
    <location>
        <begin position="217"/>
        <end position="233"/>
    </location>
</feature>
<evidence type="ECO:0000256" key="1">
    <source>
        <dbReference type="ARBA" id="ARBA00004141"/>
    </source>
</evidence>
<feature type="transmembrane region" description="Helical" evidence="5">
    <location>
        <begin position="263"/>
        <end position="281"/>
    </location>
</feature>
<feature type="transmembrane region" description="Helical" evidence="5">
    <location>
        <begin position="313"/>
        <end position="330"/>
    </location>
</feature>
<evidence type="ECO:0000256" key="5">
    <source>
        <dbReference type="SAM" id="Phobius"/>
    </source>
</evidence>
<dbReference type="OrthoDB" id="1924968at2759"/>
<evidence type="ECO:0000256" key="3">
    <source>
        <dbReference type="ARBA" id="ARBA00022989"/>
    </source>
</evidence>
<feature type="transmembrane region" description="Helical" evidence="5">
    <location>
        <begin position="336"/>
        <end position="362"/>
    </location>
</feature>
<gene>
    <name evidence="6" type="ORF">NEOLI_000332</name>
</gene>
<organism evidence="6 7">
    <name type="scientific">Neolecta irregularis (strain DAH-3)</name>
    <dbReference type="NCBI Taxonomy" id="1198029"/>
    <lineage>
        <taxon>Eukaryota</taxon>
        <taxon>Fungi</taxon>
        <taxon>Dikarya</taxon>
        <taxon>Ascomycota</taxon>
        <taxon>Taphrinomycotina</taxon>
        <taxon>Neolectales</taxon>
        <taxon>Neolectaceae</taxon>
        <taxon>Neolecta</taxon>
    </lineage>
</organism>
<dbReference type="EMBL" id="LXFE01000152">
    <property type="protein sequence ID" value="OLL26701.1"/>
    <property type="molecule type" value="Genomic_DNA"/>
</dbReference>
<evidence type="ECO:0000313" key="6">
    <source>
        <dbReference type="EMBL" id="OLL26701.1"/>
    </source>
</evidence>
<accession>A0A1U7LW18</accession>
<evidence type="ECO:0000256" key="2">
    <source>
        <dbReference type="ARBA" id="ARBA00022692"/>
    </source>
</evidence>